<proteinExistence type="predicted"/>
<keyword evidence="3" id="KW-1185">Reference proteome</keyword>
<dbReference type="PANTHER" id="PTHR34595">
    <property type="entry name" value="BLR5612 PROTEIN"/>
    <property type="match status" value="1"/>
</dbReference>
<dbReference type="InterPro" id="IPR007296">
    <property type="entry name" value="DUF403"/>
</dbReference>
<evidence type="ECO:0000313" key="2">
    <source>
        <dbReference type="EMBL" id="QIE54110.1"/>
    </source>
</evidence>
<dbReference type="InterPro" id="IPR051680">
    <property type="entry name" value="ATP-dep_Glu-Cys_Ligase-2"/>
</dbReference>
<accession>A0A7L5BSF5</accession>
<dbReference type="Pfam" id="PF04168">
    <property type="entry name" value="Alpha-E"/>
    <property type="match status" value="1"/>
</dbReference>
<feature type="domain" description="DUF403" evidence="1">
    <location>
        <begin position="1"/>
        <end position="306"/>
    </location>
</feature>
<evidence type="ECO:0000259" key="1">
    <source>
        <dbReference type="Pfam" id="PF04168"/>
    </source>
</evidence>
<reference evidence="2 3" key="1">
    <citation type="submission" date="2020-02" db="EMBL/GenBank/DDBJ databases">
        <title>complete genome sequence of Rhodobacteraceae bacterium.</title>
        <authorList>
            <person name="Park J."/>
            <person name="Kim Y.-S."/>
            <person name="Kim K.-H."/>
        </authorList>
    </citation>
    <scope>NUCLEOTIDE SEQUENCE [LARGE SCALE GENOMIC DNA]</scope>
    <source>
        <strain evidence="2 3">RR4-56</strain>
    </source>
</reference>
<sequence length="308" mass="35090">MLSRAAENLFWTARYLERAEAAARLIEMGQRMTLIPGPGRDEWRSVAAVAGAAHLFEDEERITEARIVEKLVLCPETPASIRYCLNRARENARAVRTAITAEMWEALNDGWRRLEMADPGAANRELPAIIDWVKTRAAVFRGASETSMLRTDGYYFLRIGGLLERSELTLRLLDVKYYVLLPETETVGGGRDHHQWTSVLHATSASRAYHHVYRGDFSPWKITDFLILNQRFPRSVAYCYNELSRYLGLLALAYGRRDHCHMLAGEMVARLADVEMGELFQTGLHEFTTEALQHNARLSAAISRAYHF</sequence>
<dbReference type="Proteomes" id="UP000503336">
    <property type="component" value="Chromosome"/>
</dbReference>
<name>A0A7L5BSF5_9RHOB</name>
<protein>
    <submittedName>
        <fullName evidence="2">Alpha-E domain-containing protein</fullName>
    </submittedName>
</protein>
<evidence type="ECO:0000313" key="3">
    <source>
        <dbReference type="Proteomes" id="UP000503336"/>
    </source>
</evidence>
<dbReference type="AlphaFoldDB" id="A0A7L5BSF5"/>
<dbReference type="EMBL" id="CP049056">
    <property type="protein sequence ID" value="QIE54110.1"/>
    <property type="molecule type" value="Genomic_DNA"/>
</dbReference>
<organism evidence="2 3">
    <name type="scientific">Pikeienuella piscinae</name>
    <dbReference type="NCBI Taxonomy" id="2748098"/>
    <lineage>
        <taxon>Bacteria</taxon>
        <taxon>Pseudomonadati</taxon>
        <taxon>Pseudomonadota</taxon>
        <taxon>Alphaproteobacteria</taxon>
        <taxon>Rhodobacterales</taxon>
        <taxon>Paracoccaceae</taxon>
        <taxon>Pikeienuella</taxon>
    </lineage>
</organism>
<gene>
    <name evidence="2" type="ORF">G5B40_00810</name>
</gene>
<dbReference type="KEGG" id="hdh:G5B40_00810"/>
<dbReference type="PANTHER" id="PTHR34595:SF7">
    <property type="entry name" value="SLL1039 PROTEIN"/>
    <property type="match status" value="1"/>
</dbReference>
<dbReference type="RefSeq" id="WP_165093831.1">
    <property type="nucleotide sequence ID" value="NZ_CP049056.1"/>
</dbReference>